<dbReference type="InterPro" id="IPR013656">
    <property type="entry name" value="PAS_4"/>
</dbReference>
<evidence type="ECO:0000256" key="2">
    <source>
        <dbReference type="ARBA" id="ARBA00012438"/>
    </source>
</evidence>
<dbReference type="PROSITE" id="PS50113">
    <property type="entry name" value="PAC"/>
    <property type="match status" value="3"/>
</dbReference>
<proteinExistence type="predicted"/>
<dbReference type="InterPro" id="IPR000700">
    <property type="entry name" value="PAS-assoc_C"/>
</dbReference>
<dbReference type="PANTHER" id="PTHR43304">
    <property type="entry name" value="PHYTOCHROME-LIKE PROTEIN CPH1"/>
    <property type="match status" value="1"/>
</dbReference>
<dbReference type="Gene3D" id="3.30.450.40">
    <property type="match status" value="4"/>
</dbReference>
<dbReference type="Proteomes" id="UP000011688">
    <property type="component" value="Unassembled WGS sequence"/>
</dbReference>
<dbReference type="eggNOG" id="arCOG02276">
    <property type="taxonomic scope" value="Archaea"/>
</dbReference>
<dbReference type="InterPro" id="IPR052162">
    <property type="entry name" value="Sensor_kinase/Photoreceptor"/>
</dbReference>
<dbReference type="eggNOG" id="arCOG02334">
    <property type="taxonomic scope" value="Archaea"/>
</dbReference>
<dbReference type="InterPro" id="IPR003018">
    <property type="entry name" value="GAF"/>
</dbReference>
<keyword evidence="5" id="KW-0418">Kinase</keyword>
<evidence type="ECO:0000256" key="6">
    <source>
        <dbReference type="ARBA" id="ARBA00023015"/>
    </source>
</evidence>
<accession>L9WZ23</accession>
<dbReference type="InterPro" id="IPR007050">
    <property type="entry name" value="HTH_bacterioopsin"/>
</dbReference>
<dbReference type="InterPro" id="IPR013655">
    <property type="entry name" value="PAS_fold_3"/>
</dbReference>
<dbReference type="STRING" id="1227497.C491_19689"/>
<evidence type="ECO:0000313" key="12">
    <source>
        <dbReference type="Proteomes" id="UP000011688"/>
    </source>
</evidence>
<dbReference type="InterPro" id="IPR035965">
    <property type="entry name" value="PAS-like_dom_sf"/>
</dbReference>
<dbReference type="PATRIC" id="fig|1227497.3.peg.4035"/>
<dbReference type="Gene3D" id="1.10.10.10">
    <property type="entry name" value="Winged helix-like DNA-binding domain superfamily/Winged helix DNA-binding domain"/>
    <property type="match status" value="1"/>
</dbReference>
<dbReference type="Gene3D" id="3.30.450.20">
    <property type="entry name" value="PAS domain"/>
    <property type="match status" value="5"/>
</dbReference>
<dbReference type="EMBL" id="AOIB01000037">
    <property type="protein sequence ID" value="ELY54421.1"/>
    <property type="molecule type" value="Genomic_DNA"/>
</dbReference>
<organism evidence="11 12">
    <name type="scientific">Natronococcus amylolyticus DSM 10524</name>
    <dbReference type="NCBI Taxonomy" id="1227497"/>
    <lineage>
        <taxon>Archaea</taxon>
        <taxon>Methanobacteriati</taxon>
        <taxon>Methanobacteriota</taxon>
        <taxon>Stenosarchaea group</taxon>
        <taxon>Halobacteria</taxon>
        <taxon>Halobacteriales</taxon>
        <taxon>Natrialbaceae</taxon>
        <taxon>Natronococcus</taxon>
    </lineage>
</organism>
<dbReference type="Pfam" id="PF13188">
    <property type="entry name" value="PAS_8"/>
    <property type="match status" value="1"/>
</dbReference>
<keyword evidence="8" id="KW-0175">Coiled coil</keyword>
<dbReference type="Pfam" id="PF13185">
    <property type="entry name" value="GAF_2"/>
    <property type="match status" value="3"/>
</dbReference>
<dbReference type="InterPro" id="IPR000014">
    <property type="entry name" value="PAS"/>
</dbReference>
<evidence type="ECO:0000259" key="10">
    <source>
        <dbReference type="PROSITE" id="PS50113"/>
    </source>
</evidence>
<reference evidence="11 12" key="1">
    <citation type="journal article" date="2014" name="PLoS Genet.">
        <title>Phylogenetically driven sequencing of extremely halophilic archaea reveals strategies for static and dynamic osmo-response.</title>
        <authorList>
            <person name="Becker E.A."/>
            <person name="Seitzer P.M."/>
            <person name="Tritt A."/>
            <person name="Larsen D."/>
            <person name="Krusor M."/>
            <person name="Yao A.I."/>
            <person name="Wu D."/>
            <person name="Madern D."/>
            <person name="Eisen J.A."/>
            <person name="Darling A.E."/>
            <person name="Facciotti M.T."/>
        </authorList>
    </citation>
    <scope>NUCLEOTIDE SEQUENCE [LARGE SCALE GENOMIC DNA]</scope>
    <source>
        <strain evidence="11 12">DSM 10524</strain>
    </source>
</reference>
<dbReference type="SUPFAM" id="SSF55781">
    <property type="entry name" value="GAF domain-like"/>
    <property type="match status" value="4"/>
</dbReference>
<dbReference type="eggNOG" id="arCOG08095">
    <property type="taxonomic scope" value="Archaea"/>
</dbReference>
<feature type="domain" description="PAS" evidence="9">
    <location>
        <begin position="791"/>
        <end position="833"/>
    </location>
</feature>
<comment type="caution">
    <text evidence="11">The sequence shown here is derived from an EMBL/GenBank/DDBJ whole genome shotgun (WGS) entry which is preliminary data.</text>
</comment>
<keyword evidence="3" id="KW-0597">Phosphoprotein</keyword>
<dbReference type="InterPro" id="IPR029016">
    <property type="entry name" value="GAF-like_dom_sf"/>
</dbReference>
<dbReference type="Pfam" id="PF15915">
    <property type="entry name" value="BAT"/>
    <property type="match status" value="1"/>
</dbReference>
<dbReference type="eggNOG" id="arCOG02327">
    <property type="taxonomic scope" value="Archaea"/>
</dbReference>
<dbReference type="CDD" id="cd00130">
    <property type="entry name" value="PAS"/>
    <property type="match status" value="3"/>
</dbReference>
<dbReference type="InterPro" id="IPR031803">
    <property type="entry name" value="BAT_GAF/HTH-assoc"/>
</dbReference>
<evidence type="ECO:0000256" key="4">
    <source>
        <dbReference type="ARBA" id="ARBA00022679"/>
    </source>
</evidence>
<evidence type="ECO:0000256" key="1">
    <source>
        <dbReference type="ARBA" id="ARBA00000085"/>
    </source>
</evidence>
<dbReference type="Pfam" id="PF08448">
    <property type="entry name" value="PAS_4"/>
    <property type="match status" value="2"/>
</dbReference>
<gene>
    <name evidence="11" type="ORF">C491_19689</name>
</gene>
<dbReference type="Gene3D" id="2.10.70.100">
    <property type="match status" value="1"/>
</dbReference>
<dbReference type="SUPFAM" id="SSF55785">
    <property type="entry name" value="PYP-like sensor domain (PAS domain)"/>
    <property type="match status" value="5"/>
</dbReference>
<keyword evidence="12" id="KW-1185">Reference proteome</keyword>
<dbReference type="eggNOG" id="arCOG02350">
    <property type="taxonomic scope" value="Archaea"/>
</dbReference>
<dbReference type="eggNOG" id="arCOG02348">
    <property type="taxonomic scope" value="Archaea"/>
</dbReference>
<evidence type="ECO:0000256" key="8">
    <source>
        <dbReference type="SAM" id="Coils"/>
    </source>
</evidence>
<dbReference type="InterPro" id="IPR036388">
    <property type="entry name" value="WH-like_DNA-bd_sf"/>
</dbReference>
<name>L9WZ23_9EURY</name>
<dbReference type="SMART" id="SM00065">
    <property type="entry name" value="GAF"/>
    <property type="match status" value="4"/>
</dbReference>
<dbReference type="SMART" id="SM00091">
    <property type="entry name" value="PAS"/>
    <property type="match status" value="3"/>
</dbReference>
<feature type="domain" description="PAC" evidence="10">
    <location>
        <begin position="570"/>
        <end position="622"/>
    </location>
</feature>
<protein>
    <recommendedName>
        <fullName evidence="2">histidine kinase</fullName>
        <ecNumber evidence="2">2.7.13.3</ecNumber>
    </recommendedName>
</protein>
<sequence length="1659" mass="186007">MLEAVDALGPPSTPVTTPEVAEGFDCTQRTIYNRLDSLVDAAVLETKKVGANSRVWWRPIDGIIQQNGGTFDHRAPAPLRNGRTLPDSEMTERILEFDWAETSLGPIEEWPPALRTAVDVMLGANEAIGIYWGDDLRLLYNDLARDLIGEKHPEALGKPGRDVFPEAWDTLGPLHEQVLAGEGATRLDEFLLPIERTGEIEDVWWDTSYNPIPLADGSIGGVFNVTVDVTERVQAKRELCEFKRKSEARYRTLFESIDEGFCIIEMLFDEDEQPVDYRFLETNPRFEAITDLADAEGKRMRALEPAHEKHWFEIYGTVARTGEPVRFMEQAEHLGGRWYDVYAFRIGDPDERQVAILFEDITERKQTEKALRENEARLDAFVAATSEVVYRMSPDWSGMYELEGKGFIPDTEEPQRTWLDEYIPDEQERVEAAITEAIETKSTFELEHQVLQVDGTRGWTHSRAVPLLDEDGDIIEWFGTATDITERKQRQKALRKSEQRLTAATNAAEIGIWELDLQTDEGLYTSPRYAEILGYDEMPDDWNLERALEHYHPDDRERLATYLEEGLGKRTFEGRIVRPDGEQCWISVESTVYEDGDGTPVRAVGTILDITERKKRERKQAYQLKVNDALRPLTDPAAIQKEACRVLGEHLDVKRSQYGKLDLDRELIDITRDYYRGENVDELPSLVGEYSFDDFPAHAEAWLEQRSLVVNDAERDAALSEVKRAGMKQREVRATLSTPLVKNGVPVVVMAVTSSVPRQWTEEDIALLEETAERTWDAVQRAQAEQDLRESEARFRNVFENDMVPMAQWMQDGQVTDANEAFLDLLGYTHEELEAGELDWADRTPDEYHERDRAAIAEVEELGSCEPYEKEFIHKDGHRIPIFIGGGEFDQRSDENILFAIDITERKEIEEALRESEARLTAELEAIERLQDVSTQSIEEHEGDVLYGSVLETAMDLLDAGFGTIQRLDPQPYELDMLSYRGFTAETISRWDRVDVETSNSCGKALQTEERVIIPDVETCEFIEAGDDLEAFTRVGIRSMQSTPLVSRSGELLGMLSTHWTDPHEPSERDLHLLDVIARQVADLMEQRAAYETVSESEASLQRLNAATQELIDAEPATIATRVAPLVREVLDVEYAALWQYNTQRGDLEARAADVSPAVDGDALESSTEIAEQAWETFVGTDIVVANDLDASPDATSILRSRAFVSLGRHGVVCLGSAGVDTFDERTIDLVETVASTVETAWDRAESEAQLEQRNEELTRLDRLNSLIREIDTSLVEAETVDAIDDAVCERLVASPRYEVAWVGEFDAEADAVQPRSWAGTEASTIEELAAGSDDPAIAPDPFVSAIRTGEMQVIEDIATDARSGSWREVALKRGARSCFSIPLTYDKSVYGVLVVYGNSPARNLDPDVLVEFGRTIAHTINAVETRDTFQADSIVELTLRSTEADTPLCRLARGIDHELEFEGLVPGTDDAATVFFSVPDVAPERVMAAGEDVLGIEDVVSLAEHADSSLFKARLSESGLAALVLEQNATVRSLRIDAGTATVVVDLPGSTSVRTFVDALTREAPDLELLSRRTRTREPGTTLQTAVLEQLTPRQQEVLQLAYRSGYFEMPRVRTGKELADALNIVPSTFARHIRSAERNLLDVLFANGNESSEEGAQ</sequence>
<evidence type="ECO:0000256" key="5">
    <source>
        <dbReference type="ARBA" id="ARBA00022777"/>
    </source>
</evidence>
<keyword evidence="6" id="KW-0805">Transcription regulation</keyword>
<dbReference type="Pfam" id="PF08447">
    <property type="entry name" value="PAS_3"/>
    <property type="match status" value="1"/>
</dbReference>
<evidence type="ECO:0000313" key="11">
    <source>
        <dbReference type="EMBL" id="ELY54421.1"/>
    </source>
</evidence>
<dbReference type="NCBIfam" id="TIGR00229">
    <property type="entry name" value="sensory_box"/>
    <property type="match status" value="4"/>
</dbReference>
<dbReference type="EC" id="2.7.13.3" evidence="2"/>
<keyword evidence="4" id="KW-0808">Transferase</keyword>
<evidence type="ECO:0000256" key="3">
    <source>
        <dbReference type="ARBA" id="ARBA00022553"/>
    </source>
</evidence>
<feature type="domain" description="PAC" evidence="10">
    <location>
        <begin position="444"/>
        <end position="496"/>
    </location>
</feature>
<dbReference type="GO" id="GO:0004673">
    <property type="term" value="F:protein histidine kinase activity"/>
    <property type="evidence" value="ECO:0007669"/>
    <property type="project" value="UniProtKB-EC"/>
</dbReference>
<dbReference type="InterPro" id="IPR001610">
    <property type="entry name" value="PAC"/>
</dbReference>
<feature type="domain" description="PAS" evidence="9">
    <location>
        <begin position="497"/>
        <end position="570"/>
    </location>
</feature>
<feature type="coiled-coil region" evidence="8">
    <location>
        <begin position="906"/>
        <end position="933"/>
    </location>
</feature>
<dbReference type="PROSITE" id="PS50112">
    <property type="entry name" value="PAS"/>
    <property type="match status" value="2"/>
</dbReference>
<dbReference type="Pfam" id="PF13426">
    <property type="entry name" value="PAS_9"/>
    <property type="match status" value="1"/>
</dbReference>
<dbReference type="eggNOG" id="arCOG02349">
    <property type="taxonomic scope" value="Archaea"/>
</dbReference>
<keyword evidence="7" id="KW-0804">Transcription</keyword>
<evidence type="ECO:0000259" key="9">
    <source>
        <dbReference type="PROSITE" id="PS50112"/>
    </source>
</evidence>
<feature type="domain" description="PAC" evidence="10">
    <location>
        <begin position="866"/>
        <end position="915"/>
    </location>
</feature>
<comment type="catalytic activity">
    <reaction evidence="1">
        <text>ATP + protein L-histidine = ADP + protein N-phospho-L-histidine.</text>
        <dbReference type="EC" id="2.7.13.3"/>
    </reaction>
</comment>
<dbReference type="SMART" id="SM00086">
    <property type="entry name" value="PAC"/>
    <property type="match status" value="3"/>
</dbReference>
<evidence type="ECO:0000256" key="7">
    <source>
        <dbReference type="ARBA" id="ARBA00023163"/>
    </source>
</evidence>
<dbReference type="PANTHER" id="PTHR43304:SF1">
    <property type="entry name" value="PAC DOMAIN-CONTAINING PROTEIN"/>
    <property type="match status" value="1"/>
</dbReference>
<dbReference type="Pfam" id="PF04967">
    <property type="entry name" value="HTH_10"/>
    <property type="match status" value="1"/>
</dbReference>